<protein>
    <submittedName>
        <fullName evidence="3">CPBP family intramembrane metalloprotease</fullName>
    </submittedName>
</protein>
<dbReference type="RefSeq" id="WP_127193092.1">
    <property type="nucleotide sequence ID" value="NZ_RZNY01000013.1"/>
</dbReference>
<dbReference type="Pfam" id="PF02517">
    <property type="entry name" value="Rce1-like"/>
    <property type="match status" value="1"/>
</dbReference>
<sequence length="280" mass="31579">MDKKTIQNIVIFVLVVIFSGWIGVLVDSVLTDQPKGDTLGMGIWLVLPMLTAFAIIIFSKGSWKDVGFKLNLKGNMKWYLTSVLIFPVVTAIILVIGATTKWIELSALNLKVFVGVFLGTLIINFIKNIFEETVWRGFLTSQLIKLNLKDWKLYLIVGSVWGIWHVPYYLFFLSGTDMQAVLPVNRSIFVVVAVITMICWSVMYTELYRVTKSIWPCVILHMVEDSLINPLVISGYISIAAGKEIFVSPISGIITTILYLAVGLGIRAYRRQYNSETIIR</sequence>
<dbReference type="GO" id="GO:0006508">
    <property type="term" value="P:proteolysis"/>
    <property type="evidence" value="ECO:0007669"/>
    <property type="project" value="UniProtKB-KW"/>
</dbReference>
<dbReference type="InterPro" id="IPR042150">
    <property type="entry name" value="MmRce1-like"/>
</dbReference>
<evidence type="ECO:0000313" key="4">
    <source>
        <dbReference type="Proteomes" id="UP000279446"/>
    </source>
</evidence>
<dbReference type="OrthoDB" id="9777755at2"/>
<feature type="domain" description="CAAX prenyl protease 2/Lysostaphin resistance protein A-like" evidence="2">
    <location>
        <begin position="117"/>
        <end position="225"/>
    </location>
</feature>
<feature type="transmembrane region" description="Helical" evidence="1">
    <location>
        <begin position="78"/>
        <end position="98"/>
    </location>
</feature>
<feature type="transmembrane region" description="Helical" evidence="1">
    <location>
        <begin position="38"/>
        <end position="58"/>
    </location>
</feature>
<feature type="transmembrane region" description="Helical" evidence="1">
    <location>
        <begin position="9"/>
        <end position="26"/>
    </location>
</feature>
<organism evidence="3 4">
    <name type="scientific">Paenibacillus anaericanus</name>
    <dbReference type="NCBI Taxonomy" id="170367"/>
    <lineage>
        <taxon>Bacteria</taxon>
        <taxon>Bacillati</taxon>
        <taxon>Bacillota</taxon>
        <taxon>Bacilli</taxon>
        <taxon>Bacillales</taxon>
        <taxon>Paenibacillaceae</taxon>
        <taxon>Paenibacillus</taxon>
    </lineage>
</organism>
<keyword evidence="3" id="KW-0378">Hydrolase</keyword>
<dbReference type="GO" id="GO:0004175">
    <property type="term" value="F:endopeptidase activity"/>
    <property type="evidence" value="ECO:0007669"/>
    <property type="project" value="UniProtKB-ARBA"/>
</dbReference>
<dbReference type="AlphaFoldDB" id="A0A433Y763"/>
<dbReference type="InterPro" id="IPR003675">
    <property type="entry name" value="Rce1/LyrA-like_dom"/>
</dbReference>
<gene>
    <name evidence="3" type="ORF">EJP82_16095</name>
</gene>
<proteinExistence type="predicted"/>
<keyword evidence="1" id="KW-0812">Transmembrane</keyword>
<keyword evidence="3" id="KW-0645">Protease</keyword>
<dbReference type="Proteomes" id="UP000279446">
    <property type="component" value="Unassembled WGS sequence"/>
</dbReference>
<keyword evidence="1" id="KW-0472">Membrane</keyword>
<keyword evidence="4" id="KW-1185">Reference proteome</keyword>
<feature type="transmembrane region" description="Helical" evidence="1">
    <location>
        <begin position="217"/>
        <end position="239"/>
    </location>
</feature>
<comment type="caution">
    <text evidence="3">The sequence shown here is derived from an EMBL/GenBank/DDBJ whole genome shotgun (WGS) entry which is preliminary data.</text>
</comment>
<evidence type="ECO:0000313" key="3">
    <source>
        <dbReference type="EMBL" id="RUT45200.1"/>
    </source>
</evidence>
<keyword evidence="3" id="KW-0482">Metalloprotease</keyword>
<dbReference type="EMBL" id="RZNY01000013">
    <property type="protein sequence ID" value="RUT45200.1"/>
    <property type="molecule type" value="Genomic_DNA"/>
</dbReference>
<accession>A0A433Y763</accession>
<dbReference type="PANTHER" id="PTHR35797">
    <property type="entry name" value="PROTEASE-RELATED"/>
    <property type="match status" value="1"/>
</dbReference>
<dbReference type="GO" id="GO:0080120">
    <property type="term" value="P:CAAX-box protein maturation"/>
    <property type="evidence" value="ECO:0007669"/>
    <property type="project" value="UniProtKB-ARBA"/>
</dbReference>
<feature type="transmembrane region" description="Helical" evidence="1">
    <location>
        <begin position="245"/>
        <end position="266"/>
    </location>
</feature>
<evidence type="ECO:0000259" key="2">
    <source>
        <dbReference type="Pfam" id="PF02517"/>
    </source>
</evidence>
<feature type="transmembrane region" description="Helical" evidence="1">
    <location>
        <begin position="110"/>
        <end position="130"/>
    </location>
</feature>
<dbReference type="GO" id="GO:0008237">
    <property type="term" value="F:metallopeptidase activity"/>
    <property type="evidence" value="ECO:0007669"/>
    <property type="project" value="UniProtKB-KW"/>
</dbReference>
<feature type="transmembrane region" description="Helical" evidence="1">
    <location>
        <begin position="184"/>
        <end position="205"/>
    </location>
</feature>
<feature type="transmembrane region" description="Helical" evidence="1">
    <location>
        <begin position="151"/>
        <end position="172"/>
    </location>
</feature>
<evidence type="ECO:0000256" key="1">
    <source>
        <dbReference type="SAM" id="Phobius"/>
    </source>
</evidence>
<reference evidence="3 4" key="1">
    <citation type="submission" date="2018-12" db="EMBL/GenBank/DDBJ databases">
        <authorList>
            <person name="Sun L."/>
            <person name="Chen Z."/>
        </authorList>
    </citation>
    <scope>NUCLEOTIDE SEQUENCE [LARGE SCALE GENOMIC DNA]</scope>
    <source>
        <strain evidence="3 4">DSM 15890</strain>
    </source>
</reference>
<keyword evidence="1" id="KW-1133">Transmembrane helix</keyword>
<name>A0A433Y763_9BACL</name>
<dbReference type="PANTHER" id="PTHR35797:SF1">
    <property type="entry name" value="PROTEASE"/>
    <property type="match status" value="1"/>
</dbReference>